<evidence type="ECO:0000313" key="3">
    <source>
        <dbReference type="EMBL" id="GHO60140.1"/>
    </source>
</evidence>
<dbReference type="PANTHER" id="PTHR11487">
    <property type="entry name" value="THIOESTERASE"/>
    <property type="match status" value="1"/>
</dbReference>
<keyword evidence="4" id="KW-1185">Reference proteome</keyword>
<accession>A0ABQ3V679</accession>
<dbReference type="InterPro" id="IPR001031">
    <property type="entry name" value="Thioesterase"/>
</dbReference>
<dbReference type="EMBL" id="BNJG01000004">
    <property type="protein sequence ID" value="GHO60140.1"/>
    <property type="molecule type" value="Genomic_DNA"/>
</dbReference>
<dbReference type="Gene3D" id="3.40.50.1820">
    <property type="entry name" value="alpha/beta hydrolase"/>
    <property type="match status" value="1"/>
</dbReference>
<dbReference type="Pfam" id="PF00975">
    <property type="entry name" value="Thioesterase"/>
    <property type="match status" value="1"/>
</dbReference>
<comment type="caution">
    <text evidence="3">The sequence shown here is derived from an EMBL/GenBank/DDBJ whole genome shotgun (WGS) entry which is preliminary data.</text>
</comment>
<reference evidence="3 4" key="1">
    <citation type="journal article" date="2021" name="Int. J. Syst. Evol. Microbiol.">
        <title>Reticulibacter mediterranei gen. nov., sp. nov., within the new family Reticulibacteraceae fam. nov., and Ktedonospora formicarum gen. nov., sp. nov., Ktedonobacter robiniae sp. nov., Dictyobacter formicarum sp. nov. and Dictyobacter arantiisoli sp. nov., belonging to the class Ktedonobacteria.</title>
        <authorList>
            <person name="Yabe S."/>
            <person name="Zheng Y."/>
            <person name="Wang C.M."/>
            <person name="Sakai Y."/>
            <person name="Abe K."/>
            <person name="Yokota A."/>
            <person name="Donadio S."/>
            <person name="Cavaletti L."/>
            <person name="Monciardini P."/>
        </authorList>
    </citation>
    <scope>NUCLEOTIDE SEQUENCE [LARGE SCALE GENOMIC DNA]</scope>
    <source>
        <strain evidence="3 4">SOSP1-30</strain>
    </source>
</reference>
<sequence length="202" mass="23020">MQLPGRENRLREKPFEGILPLVETLGSALNPYFDMPFAFFGHSMGALISFELARYLSTSGIEAALIHLFMSGHRAPQLPDPDPPTYHLPEQEFVQELKRLQGTPEEVMQDPELLQILMPLLRADFAICEKYIYTYSRPLGCPITAFGGLRDEEVSRSELAAWQTQTSGMFKQRFFPGDHFFLHKEQGSLLRAIALDLFDSLR</sequence>
<dbReference type="InterPro" id="IPR029058">
    <property type="entry name" value="AB_hydrolase_fold"/>
</dbReference>
<evidence type="ECO:0000259" key="2">
    <source>
        <dbReference type="Pfam" id="PF00975"/>
    </source>
</evidence>
<dbReference type="SUPFAM" id="SSF53474">
    <property type="entry name" value="alpha/beta-Hydrolases"/>
    <property type="match status" value="1"/>
</dbReference>
<organism evidence="3 4">
    <name type="scientific">Ktedonobacter robiniae</name>
    <dbReference type="NCBI Taxonomy" id="2778365"/>
    <lineage>
        <taxon>Bacteria</taxon>
        <taxon>Bacillati</taxon>
        <taxon>Chloroflexota</taxon>
        <taxon>Ktedonobacteria</taxon>
        <taxon>Ktedonobacterales</taxon>
        <taxon>Ktedonobacteraceae</taxon>
        <taxon>Ktedonobacter</taxon>
    </lineage>
</organism>
<dbReference type="PANTHER" id="PTHR11487:SF0">
    <property type="entry name" value="S-ACYL FATTY ACID SYNTHASE THIOESTERASE, MEDIUM CHAIN"/>
    <property type="match status" value="1"/>
</dbReference>
<comment type="similarity">
    <text evidence="1">Belongs to the thioesterase family.</text>
</comment>
<feature type="domain" description="Thioesterase" evidence="2">
    <location>
        <begin position="2"/>
        <end position="193"/>
    </location>
</feature>
<gene>
    <name evidence="3" type="ORF">KSB_86150</name>
</gene>
<evidence type="ECO:0000256" key="1">
    <source>
        <dbReference type="ARBA" id="ARBA00007169"/>
    </source>
</evidence>
<protein>
    <submittedName>
        <fullName evidence="3">Thioesterase</fullName>
    </submittedName>
</protein>
<proteinExistence type="inferred from homology"/>
<name>A0ABQ3V679_9CHLR</name>
<dbReference type="Proteomes" id="UP000654345">
    <property type="component" value="Unassembled WGS sequence"/>
</dbReference>
<evidence type="ECO:0000313" key="4">
    <source>
        <dbReference type="Proteomes" id="UP000654345"/>
    </source>
</evidence>
<dbReference type="InterPro" id="IPR012223">
    <property type="entry name" value="TEII"/>
</dbReference>